<dbReference type="EMBL" id="GEDG01030171">
    <property type="protein sequence ID" value="JAP12084.1"/>
    <property type="molecule type" value="Transcribed_RNA"/>
</dbReference>
<organism evidence="1">
    <name type="scientific">Solanum chacoense</name>
    <name type="common">Chaco potato</name>
    <dbReference type="NCBI Taxonomy" id="4108"/>
    <lineage>
        <taxon>Eukaryota</taxon>
        <taxon>Viridiplantae</taxon>
        <taxon>Streptophyta</taxon>
        <taxon>Embryophyta</taxon>
        <taxon>Tracheophyta</taxon>
        <taxon>Spermatophyta</taxon>
        <taxon>Magnoliopsida</taxon>
        <taxon>eudicotyledons</taxon>
        <taxon>Gunneridae</taxon>
        <taxon>Pentapetalae</taxon>
        <taxon>asterids</taxon>
        <taxon>lamiids</taxon>
        <taxon>Solanales</taxon>
        <taxon>Solanaceae</taxon>
        <taxon>Solanoideae</taxon>
        <taxon>Solaneae</taxon>
        <taxon>Solanum</taxon>
    </lineage>
</organism>
<protein>
    <submittedName>
        <fullName evidence="1">Putative ovule protein</fullName>
    </submittedName>
</protein>
<reference evidence="1" key="1">
    <citation type="submission" date="2015-12" db="EMBL/GenBank/DDBJ databases">
        <title>Gene expression during late stages of embryo sac development: a critical building block for successful pollen-pistil interactions.</title>
        <authorList>
            <person name="Liu Y."/>
            <person name="Joly V."/>
            <person name="Sabar M."/>
            <person name="Matton D.P."/>
        </authorList>
    </citation>
    <scope>NUCLEOTIDE SEQUENCE</scope>
</reference>
<dbReference type="AlphaFoldDB" id="A0A0V0GV80"/>
<sequence length="86" mass="9743">MLMNVLIQAPIRVKRTAQTPQGVSIVLAPMDIPMMAKRMVVVVFLPTLIISPMDQILSRYWSWVNLPSGCDNFALFLHQEKEVESS</sequence>
<name>A0A0V0GV80_SOLCH</name>
<proteinExistence type="predicted"/>
<accession>A0A0V0GV80</accession>
<evidence type="ECO:0000313" key="1">
    <source>
        <dbReference type="EMBL" id="JAP12084.1"/>
    </source>
</evidence>